<dbReference type="SFLD" id="SFLDG00358">
    <property type="entry name" value="Main_(cytGST)"/>
    <property type="match status" value="1"/>
</dbReference>
<feature type="domain" description="GST C-terminal" evidence="3">
    <location>
        <begin position="88"/>
        <end position="211"/>
    </location>
</feature>
<dbReference type="Proteomes" id="UP000237682">
    <property type="component" value="Unassembled WGS sequence"/>
</dbReference>
<name>A0A2S9Q541_9HYPH</name>
<dbReference type="PROSITE" id="PS50404">
    <property type="entry name" value="GST_NTER"/>
    <property type="match status" value="1"/>
</dbReference>
<dbReference type="PANTHER" id="PTHR42673:SF21">
    <property type="entry name" value="GLUTATHIONE S-TRANSFERASE YFCF"/>
    <property type="match status" value="1"/>
</dbReference>
<sequence length="211" mass="23325">MKLYTYWRSTSSYRVRIALALKNLDAEHVPIHLVRNGGEQHAEAYRAINPQERVPTLELDDGAALTQSSAILEYLEETYPTPPLLPADLTQRAKVRAVAAIIGSDIQPLHNLSPLTYLRRTLGQAEPEVSAWIATWVGSGLKAVEALIGDGPYCFGDAPSLADVYLIPQLYAARRFDVPLDDYPRIRRVEAEAEGHPAFVKAHPANQSDAE</sequence>
<gene>
    <name evidence="4" type="primary">maiA</name>
    <name evidence="4" type="ORF">C5L14_26810</name>
</gene>
<dbReference type="InterPro" id="IPR004045">
    <property type="entry name" value="Glutathione_S-Trfase_N"/>
</dbReference>
<organism evidence="4 5">
    <name type="scientific">Labrys okinawensis</name>
    <dbReference type="NCBI Taxonomy" id="346911"/>
    <lineage>
        <taxon>Bacteria</taxon>
        <taxon>Pseudomonadati</taxon>
        <taxon>Pseudomonadota</taxon>
        <taxon>Alphaproteobacteria</taxon>
        <taxon>Hyphomicrobiales</taxon>
        <taxon>Xanthobacteraceae</taxon>
        <taxon>Labrys</taxon>
    </lineage>
</organism>
<keyword evidence="4" id="KW-0413">Isomerase</keyword>
<feature type="domain" description="GST N-terminal" evidence="2">
    <location>
        <begin position="1"/>
        <end position="83"/>
    </location>
</feature>
<protein>
    <submittedName>
        <fullName evidence="4">Maleylacetoacetate isomerase</fullName>
    </submittedName>
</protein>
<dbReference type="InterPro" id="IPR034333">
    <property type="entry name" value="GST_Zeta_N"/>
</dbReference>
<accession>A0A2S9Q541</accession>
<dbReference type="InterPro" id="IPR010987">
    <property type="entry name" value="Glutathione-S-Trfase_C-like"/>
</dbReference>
<evidence type="ECO:0000256" key="1">
    <source>
        <dbReference type="ARBA" id="ARBA00010007"/>
    </source>
</evidence>
<evidence type="ECO:0000313" key="5">
    <source>
        <dbReference type="Proteomes" id="UP000237682"/>
    </source>
</evidence>
<dbReference type="InterPro" id="IPR005955">
    <property type="entry name" value="GST_Zeta"/>
</dbReference>
<dbReference type="CDD" id="cd03191">
    <property type="entry name" value="GST_C_Zeta"/>
    <property type="match status" value="1"/>
</dbReference>
<dbReference type="GO" id="GO:0006749">
    <property type="term" value="P:glutathione metabolic process"/>
    <property type="evidence" value="ECO:0007669"/>
    <property type="project" value="TreeGrafter"/>
</dbReference>
<dbReference type="GO" id="GO:0016034">
    <property type="term" value="F:maleylacetoacetate isomerase activity"/>
    <property type="evidence" value="ECO:0007669"/>
    <property type="project" value="TreeGrafter"/>
</dbReference>
<dbReference type="GO" id="GO:0005737">
    <property type="term" value="C:cytoplasm"/>
    <property type="evidence" value="ECO:0007669"/>
    <property type="project" value="InterPro"/>
</dbReference>
<dbReference type="Pfam" id="PF13410">
    <property type="entry name" value="GST_C_2"/>
    <property type="match status" value="1"/>
</dbReference>
<dbReference type="OrthoDB" id="509852at2"/>
<dbReference type="CDD" id="cd03042">
    <property type="entry name" value="GST_N_Zeta"/>
    <property type="match status" value="1"/>
</dbReference>
<dbReference type="InterPro" id="IPR036249">
    <property type="entry name" value="Thioredoxin-like_sf"/>
</dbReference>
<dbReference type="Gene3D" id="1.20.1050.10">
    <property type="match status" value="1"/>
</dbReference>
<dbReference type="PANTHER" id="PTHR42673">
    <property type="entry name" value="MALEYLACETOACETATE ISOMERASE"/>
    <property type="match status" value="1"/>
</dbReference>
<comment type="similarity">
    <text evidence="1">Belongs to the GST superfamily. Zeta family.</text>
</comment>
<dbReference type="EMBL" id="PUEJ01000013">
    <property type="protein sequence ID" value="PRH84466.1"/>
    <property type="molecule type" value="Genomic_DNA"/>
</dbReference>
<dbReference type="Pfam" id="PF13417">
    <property type="entry name" value="GST_N_3"/>
    <property type="match status" value="1"/>
</dbReference>
<comment type="caution">
    <text evidence="4">The sequence shown here is derived from an EMBL/GenBank/DDBJ whole genome shotgun (WGS) entry which is preliminary data.</text>
</comment>
<dbReference type="SUPFAM" id="SSF52833">
    <property type="entry name" value="Thioredoxin-like"/>
    <property type="match status" value="1"/>
</dbReference>
<dbReference type="InterPro" id="IPR036282">
    <property type="entry name" value="Glutathione-S-Trfase_C_sf"/>
</dbReference>
<dbReference type="Gene3D" id="3.40.30.10">
    <property type="entry name" value="Glutaredoxin"/>
    <property type="match status" value="1"/>
</dbReference>
<dbReference type="GO" id="GO:0004364">
    <property type="term" value="F:glutathione transferase activity"/>
    <property type="evidence" value="ECO:0007669"/>
    <property type="project" value="TreeGrafter"/>
</dbReference>
<evidence type="ECO:0000313" key="4">
    <source>
        <dbReference type="EMBL" id="PRH84466.1"/>
    </source>
</evidence>
<dbReference type="SFLD" id="SFLDS00019">
    <property type="entry name" value="Glutathione_Transferase_(cytos"/>
    <property type="match status" value="1"/>
</dbReference>
<reference evidence="4 5" key="1">
    <citation type="submission" date="2018-02" db="EMBL/GenBank/DDBJ databases">
        <title>Whole genome sequencing of endophytic bacterium.</title>
        <authorList>
            <person name="Eedara R."/>
            <person name="Podile A.R."/>
        </authorList>
    </citation>
    <scope>NUCLEOTIDE SEQUENCE [LARGE SCALE GENOMIC DNA]</scope>
    <source>
        <strain evidence="4 5">RP1T</strain>
    </source>
</reference>
<dbReference type="NCBIfam" id="TIGR01262">
    <property type="entry name" value="maiA"/>
    <property type="match status" value="1"/>
</dbReference>
<evidence type="ECO:0000259" key="3">
    <source>
        <dbReference type="PROSITE" id="PS50405"/>
    </source>
</evidence>
<proteinExistence type="inferred from homology"/>
<dbReference type="GO" id="GO:0006559">
    <property type="term" value="P:L-phenylalanine catabolic process"/>
    <property type="evidence" value="ECO:0007669"/>
    <property type="project" value="TreeGrafter"/>
</dbReference>
<dbReference type="SUPFAM" id="SSF47616">
    <property type="entry name" value="GST C-terminal domain-like"/>
    <property type="match status" value="1"/>
</dbReference>
<dbReference type="InterPro" id="IPR034330">
    <property type="entry name" value="GST_Zeta_C"/>
</dbReference>
<dbReference type="AlphaFoldDB" id="A0A2S9Q541"/>
<dbReference type="InterPro" id="IPR040079">
    <property type="entry name" value="Glutathione_S-Trfase"/>
</dbReference>
<dbReference type="PROSITE" id="PS50405">
    <property type="entry name" value="GST_CTER"/>
    <property type="match status" value="1"/>
</dbReference>
<keyword evidence="5" id="KW-1185">Reference proteome</keyword>
<dbReference type="RefSeq" id="WP_105865124.1">
    <property type="nucleotide sequence ID" value="NZ_PUEJ01000013.1"/>
</dbReference>
<evidence type="ECO:0000259" key="2">
    <source>
        <dbReference type="PROSITE" id="PS50404"/>
    </source>
</evidence>